<proteinExistence type="predicted"/>
<feature type="compositionally biased region" description="Basic residues" evidence="1">
    <location>
        <begin position="44"/>
        <end position="54"/>
    </location>
</feature>
<organism evidence="2 3">
    <name type="scientific">Tuber magnatum</name>
    <name type="common">white Piedmont truffle</name>
    <dbReference type="NCBI Taxonomy" id="42249"/>
    <lineage>
        <taxon>Eukaryota</taxon>
        <taxon>Fungi</taxon>
        <taxon>Dikarya</taxon>
        <taxon>Ascomycota</taxon>
        <taxon>Pezizomycotina</taxon>
        <taxon>Pezizomycetes</taxon>
        <taxon>Pezizales</taxon>
        <taxon>Tuberaceae</taxon>
        <taxon>Tuber</taxon>
    </lineage>
</organism>
<reference evidence="2 3" key="1">
    <citation type="submission" date="2018-03" db="EMBL/GenBank/DDBJ databases">
        <title>Genomes of Pezizomycetes fungi and the evolution of truffles.</title>
        <authorList>
            <person name="Murat C."/>
            <person name="Payen T."/>
            <person name="Noel B."/>
            <person name="Kuo A."/>
            <person name="Martin F.M."/>
        </authorList>
    </citation>
    <scope>NUCLEOTIDE SEQUENCE [LARGE SCALE GENOMIC DNA]</scope>
    <source>
        <strain evidence="2">091103-1</strain>
    </source>
</reference>
<accession>A0A317SJ43</accession>
<feature type="region of interest" description="Disordered" evidence="1">
    <location>
        <begin position="25"/>
        <end position="54"/>
    </location>
</feature>
<dbReference type="InterPro" id="IPR027417">
    <property type="entry name" value="P-loop_NTPase"/>
</dbReference>
<dbReference type="EMBL" id="PYWC01000074">
    <property type="protein sequence ID" value="PWW73767.1"/>
    <property type="molecule type" value="Genomic_DNA"/>
</dbReference>
<comment type="caution">
    <text evidence="2">The sequence shown here is derived from an EMBL/GenBank/DDBJ whole genome shotgun (WGS) entry which is preliminary data.</text>
</comment>
<dbReference type="Gene3D" id="3.40.50.300">
    <property type="entry name" value="P-loop containing nucleotide triphosphate hydrolases"/>
    <property type="match status" value="1"/>
</dbReference>
<evidence type="ECO:0000256" key="1">
    <source>
        <dbReference type="SAM" id="MobiDB-lite"/>
    </source>
</evidence>
<evidence type="ECO:0008006" key="4">
    <source>
        <dbReference type="Google" id="ProtNLM"/>
    </source>
</evidence>
<keyword evidence="3" id="KW-1185">Reference proteome</keyword>
<dbReference type="AlphaFoldDB" id="A0A317SJ43"/>
<evidence type="ECO:0000313" key="3">
    <source>
        <dbReference type="Proteomes" id="UP000246991"/>
    </source>
</evidence>
<evidence type="ECO:0000313" key="2">
    <source>
        <dbReference type="EMBL" id="PWW73767.1"/>
    </source>
</evidence>
<dbReference type="SUPFAM" id="SSF52540">
    <property type="entry name" value="P-loop containing nucleoside triphosphate hydrolases"/>
    <property type="match status" value="1"/>
</dbReference>
<sequence>MIDHHQTVRGALTLQMAGPGENWSGYGDISRAASPGRNRDTRSWHRQAHHKRSTINKRPACLKWLITHRNLTTGISAGSLNTLHRSGTGKSYFIKEVSGNSEVALSGDLYSWARVTLVDTPGFDNAIRSDTEILREIADWTSVTYGEKRLLSGIIYLHPITHSRMEGSALKNLRMFQSLYGRKFLKNIFLAKTQWSSADPAKGQVRENSLRNGDFWGGLIDKGPLSRDSMALENPDWSLSAD</sequence>
<dbReference type="Proteomes" id="UP000246991">
    <property type="component" value="Unassembled WGS sequence"/>
</dbReference>
<dbReference type="STRING" id="42249.A0A317SJ43"/>
<gene>
    <name evidence="2" type="ORF">C7212DRAFT_346713</name>
</gene>
<name>A0A317SJ43_9PEZI</name>
<dbReference type="OrthoDB" id="8954335at2759"/>
<protein>
    <recommendedName>
        <fullName evidence="4">G domain-containing protein</fullName>
    </recommendedName>
</protein>